<sequence length="59" mass="6588">MLCGAAFALTGADWLMVAALAWAFHIAVDRALGYGLKETDDFQHTHLGWIGRRRDSARR</sequence>
<dbReference type="EMBL" id="BSUN01000001">
    <property type="protein sequence ID" value="GMA37195.1"/>
    <property type="molecule type" value="Genomic_DNA"/>
</dbReference>
<reference evidence="2" key="1">
    <citation type="journal article" date="2019" name="Int. J. Syst. Evol. Microbiol.">
        <title>The Global Catalogue of Microorganisms (GCM) 10K type strain sequencing project: providing services to taxonomists for standard genome sequencing and annotation.</title>
        <authorList>
            <consortium name="The Broad Institute Genomics Platform"/>
            <consortium name="The Broad Institute Genome Sequencing Center for Infectious Disease"/>
            <person name="Wu L."/>
            <person name="Ma J."/>
        </authorList>
    </citation>
    <scope>NUCLEOTIDE SEQUENCE [LARGE SCALE GENOMIC DNA]</scope>
    <source>
        <strain evidence="2">NBRC 112299</strain>
    </source>
</reference>
<accession>A0ABQ6IH29</accession>
<evidence type="ECO:0000313" key="2">
    <source>
        <dbReference type="Proteomes" id="UP001157125"/>
    </source>
</evidence>
<dbReference type="InterPro" id="IPR025356">
    <property type="entry name" value="DUF4260"/>
</dbReference>
<dbReference type="Proteomes" id="UP001157125">
    <property type="component" value="Unassembled WGS sequence"/>
</dbReference>
<organism evidence="1 2">
    <name type="scientific">Demequina litorisediminis</name>
    <dbReference type="NCBI Taxonomy" id="1849022"/>
    <lineage>
        <taxon>Bacteria</taxon>
        <taxon>Bacillati</taxon>
        <taxon>Actinomycetota</taxon>
        <taxon>Actinomycetes</taxon>
        <taxon>Micrococcales</taxon>
        <taxon>Demequinaceae</taxon>
        <taxon>Demequina</taxon>
    </lineage>
</organism>
<comment type="caution">
    <text evidence="1">The sequence shown here is derived from an EMBL/GenBank/DDBJ whole genome shotgun (WGS) entry which is preliminary data.</text>
</comment>
<proteinExistence type="predicted"/>
<keyword evidence="2" id="KW-1185">Reference proteome</keyword>
<evidence type="ECO:0000313" key="1">
    <source>
        <dbReference type="EMBL" id="GMA37195.1"/>
    </source>
</evidence>
<protein>
    <recommendedName>
        <fullName evidence="3">DUF4260 family protein</fullName>
    </recommendedName>
</protein>
<gene>
    <name evidence="1" type="ORF">GCM10025876_33990</name>
</gene>
<evidence type="ECO:0008006" key="3">
    <source>
        <dbReference type="Google" id="ProtNLM"/>
    </source>
</evidence>
<dbReference type="Pfam" id="PF14079">
    <property type="entry name" value="DUF4260"/>
    <property type="match status" value="1"/>
</dbReference>
<name>A0ABQ6IH29_9MICO</name>